<dbReference type="Proteomes" id="UP000195024">
    <property type="component" value="Unassembled WGS sequence"/>
</dbReference>
<dbReference type="NCBIfam" id="TIGR00543">
    <property type="entry name" value="isochor_syn"/>
    <property type="match status" value="1"/>
</dbReference>
<organism evidence="7 8">
    <name type="scientific">Enterococcus mundtii</name>
    <dbReference type="NCBI Taxonomy" id="53346"/>
    <lineage>
        <taxon>Bacteria</taxon>
        <taxon>Bacillati</taxon>
        <taxon>Bacillota</taxon>
        <taxon>Bacilli</taxon>
        <taxon>Lactobacillales</taxon>
        <taxon>Enterococcaceae</taxon>
        <taxon>Enterococcus</taxon>
    </lineage>
</organism>
<dbReference type="EC" id="5.4.4.2" evidence="3"/>
<reference evidence="7 8" key="1">
    <citation type="submission" date="2017-05" db="EMBL/GenBank/DDBJ databases">
        <title>The Genome Sequence of Enterococcus mundtii 6B1_DIV0119.</title>
        <authorList>
            <consortium name="The Broad Institute Genomics Platform"/>
            <consortium name="The Broad Institute Genomic Center for Infectious Diseases"/>
            <person name="Earl A."/>
            <person name="Manson A."/>
            <person name="Schwartman J."/>
            <person name="Gilmore M."/>
            <person name="Abouelleil A."/>
            <person name="Cao P."/>
            <person name="Chapman S."/>
            <person name="Cusick C."/>
            <person name="Shea T."/>
            <person name="Young S."/>
            <person name="Neafsey D."/>
            <person name="Nusbaum C."/>
            <person name="Birren B."/>
        </authorList>
    </citation>
    <scope>NUCLEOTIDE SEQUENCE [LARGE SCALE GENOMIC DNA]</scope>
    <source>
        <strain evidence="7 8">6B1_DIV0119</strain>
    </source>
</reference>
<comment type="catalytic activity">
    <reaction evidence="1">
        <text>chorismate = isochorismate</text>
        <dbReference type="Rhea" id="RHEA:18985"/>
        <dbReference type="ChEBI" id="CHEBI:29748"/>
        <dbReference type="ChEBI" id="CHEBI:29780"/>
        <dbReference type="EC" id="5.4.4.2"/>
    </reaction>
</comment>
<dbReference type="InterPro" id="IPR004561">
    <property type="entry name" value="IsoChor_synthase"/>
</dbReference>
<dbReference type="Pfam" id="PF00425">
    <property type="entry name" value="Chorismate_bind"/>
    <property type="match status" value="1"/>
</dbReference>
<name>A0A242KZF2_ENTMU</name>
<evidence type="ECO:0000256" key="3">
    <source>
        <dbReference type="ARBA" id="ARBA00012824"/>
    </source>
</evidence>
<evidence type="ECO:0000313" key="8">
    <source>
        <dbReference type="Proteomes" id="UP000195024"/>
    </source>
</evidence>
<comment type="similarity">
    <text evidence="2">Belongs to the isochorismate synthase family.</text>
</comment>
<dbReference type="Gene3D" id="3.60.120.10">
    <property type="entry name" value="Anthranilate synthase"/>
    <property type="match status" value="1"/>
</dbReference>
<protein>
    <recommendedName>
        <fullName evidence="3">isochorismate synthase</fullName>
        <ecNumber evidence="3">5.4.4.2</ecNumber>
    </recommendedName>
    <alternativeName>
        <fullName evidence="5">Isochorismate mutase</fullName>
    </alternativeName>
</protein>
<evidence type="ECO:0000313" key="7">
    <source>
        <dbReference type="EMBL" id="OTP27325.1"/>
    </source>
</evidence>
<dbReference type="GO" id="GO:0008909">
    <property type="term" value="F:isochorismate synthase activity"/>
    <property type="evidence" value="ECO:0007669"/>
    <property type="project" value="UniProtKB-EC"/>
</dbReference>
<accession>A0A242KZF2</accession>
<dbReference type="PANTHER" id="PTHR42839:SF2">
    <property type="entry name" value="ISOCHORISMATE SYNTHASE ENTC"/>
    <property type="match status" value="1"/>
</dbReference>
<evidence type="ECO:0000256" key="1">
    <source>
        <dbReference type="ARBA" id="ARBA00000799"/>
    </source>
</evidence>
<evidence type="ECO:0000256" key="4">
    <source>
        <dbReference type="ARBA" id="ARBA00023235"/>
    </source>
</evidence>
<evidence type="ECO:0000256" key="2">
    <source>
        <dbReference type="ARBA" id="ARBA00005297"/>
    </source>
</evidence>
<dbReference type="InterPro" id="IPR015890">
    <property type="entry name" value="Chorismate_C"/>
</dbReference>
<dbReference type="EMBL" id="NGMS01000001">
    <property type="protein sequence ID" value="OTP27325.1"/>
    <property type="molecule type" value="Genomic_DNA"/>
</dbReference>
<gene>
    <name evidence="7" type="ORF">A5802_001060</name>
</gene>
<feature type="domain" description="Chorismate-utilising enzyme C-terminal" evidence="6">
    <location>
        <begin position="190"/>
        <end position="442"/>
    </location>
</feature>
<dbReference type="InterPro" id="IPR005801">
    <property type="entry name" value="ADC_synthase"/>
</dbReference>
<dbReference type="PANTHER" id="PTHR42839">
    <property type="entry name" value="ISOCHORISMATE SYNTHASE ENTC"/>
    <property type="match status" value="1"/>
</dbReference>
<comment type="caution">
    <text evidence="7">The sequence shown here is derived from an EMBL/GenBank/DDBJ whole genome shotgun (WGS) entry which is preliminary data.</text>
</comment>
<dbReference type="RefSeq" id="WP_254905413.1">
    <property type="nucleotide sequence ID" value="NZ_NGMS01000001.1"/>
</dbReference>
<evidence type="ECO:0000256" key="5">
    <source>
        <dbReference type="ARBA" id="ARBA00041564"/>
    </source>
</evidence>
<dbReference type="AlphaFoldDB" id="A0A242KZF2"/>
<dbReference type="SUPFAM" id="SSF56322">
    <property type="entry name" value="ADC synthase"/>
    <property type="match status" value="1"/>
</dbReference>
<keyword evidence="4" id="KW-0413">Isomerase</keyword>
<evidence type="ECO:0000259" key="6">
    <source>
        <dbReference type="Pfam" id="PF00425"/>
    </source>
</evidence>
<sequence length="452" mass="49985">MNIKLDSSIDDQLLGNHLYFTYSYELGEQTVKKLLSLVPSKGDRFYWCTPDEECELLGLGENLFVGEYDDIPSAIKGFSLEFSKSFLNVSRQKGGPLLFGGFPFDPNNLKEKIWSKLESGFFILPSILFKRIGSKTQVILTIRKEATTIRSLLKGFSYLDSLVSELLKGKEQEQSANIFVSSEELAVPAFLCNVEDARKEIVLEATSLKKVVLARQMAIHGSFQSTTQILQRLSEQQPQTYLFLLASDQHAFIGATPERLVQGTKSQFMTAGIAGSAPRGSTVQEDDEIGKELLKDFKNTQEHGIVAQRLENQLANIVAGDVAVSSRRLLKNRDIQHLAMTFSGERKQGVSLIDAVKLIHPSPALGGEPKELALQWIKDHEPFGRGLYGAPIGWLDPIEDVGEFAVGIRSGILTETEGILYAGCGIVADSDPEAERQETLLKFQPMLRGVKG</sequence>
<proteinExistence type="inferred from homology"/>